<dbReference type="AlphaFoldDB" id="A0A2P2LL87"/>
<keyword evidence="1" id="KW-1133">Transmembrane helix</keyword>
<keyword evidence="1" id="KW-0812">Transmembrane</keyword>
<sequence length="52" mass="6322">MENATFLSKENQVYFCKFVLLFFFSLLFTPLIELVMLFDAEYWIFNVQLFLP</sequence>
<proteinExistence type="predicted"/>
<evidence type="ECO:0000256" key="1">
    <source>
        <dbReference type="SAM" id="Phobius"/>
    </source>
</evidence>
<name>A0A2P2LL87_RHIMU</name>
<dbReference type="EMBL" id="GGEC01038256">
    <property type="protein sequence ID" value="MBX18740.1"/>
    <property type="molecule type" value="Transcribed_RNA"/>
</dbReference>
<keyword evidence="1" id="KW-0472">Membrane</keyword>
<organism evidence="2">
    <name type="scientific">Rhizophora mucronata</name>
    <name type="common">Asiatic mangrove</name>
    <dbReference type="NCBI Taxonomy" id="61149"/>
    <lineage>
        <taxon>Eukaryota</taxon>
        <taxon>Viridiplantae</taxon>
        <taxon>Streptophyta</taxon>
        <taxon>Embryophyta</taxon>
        <taxon>Tracheophyta</taxon>
        <taxon>Spermatophyta</taxon>
        <taxon>Magnoliopsida</taxon>
        <taxon>eudicotyledons</taxon>
        <taxon>Gunneridae</taxon>
        <taxon>Pentapetalae</taxon>
        <taxon>rosids</taxon>
        <taxon>fabids</taxon>
        <taxon>Malpighiales</taxon>
        <taxon>Rhizophoraceae</taxon>
        <taxon>Rhizophora</taxon>
    </lineage>
</organism>
<protein>
    <submittedName>
        <fullName evidence="2">Uncharacterized protein</fullName>
    </submittedName>
</protein>
<feature type="transmembrane region" description="Helical" evidence="1">
    <location>
        <begin position="12"/>
        <end position="38"/>
    </location>
</feature>
<accession>A0A2P2LL87</accession>
<reference evidence="2" key="1">
    <citation type="submission" date="2018-02" db="EMBL/GenBank/DDBJ databases">
        <title>Rhizophora mucronata_Transcriptome.</title>
        <authorList>
            <person name="Meera S.P."/>
            <person name="Sreeshan A."/>
            <person name="Augustine A."/>
        </authorList>
    </citation>
    <scope>NUCLEOTIDE SEQUENCE</scope>
    <source>
        <tissue evidence="2">Leaf</tissue>
    </source>
</reference>
<evidence type="ECO:0000313" key="2">
    <source>
        <dbReference type="EMBL" id="MBX18740.1"/>
    </source>
</evidence>